<keyword evidence="1" id="KW-0812">Transmembrane</keyword>
<protein>
    <submittedName>
        <fullName evidence="2">YggT family protein</fullName>
    </submittedName>
</protein>
<dbReference type="STRING" id="120956.SAMN05421791_10739"/>
<proteinExistence type="predicted"/>
<feature type="transmembrane region" description="Helical" evidence="1">
    <location>
        <begin position="65"/>
        <end position="89"/>
    </location>
</feature>
<evidence type="ECO:0000313" key="3">
    <source>
        <dbReference type="Proteomes" id="UP000199708"/>
    </source>
</evidence>
<keyword evidence="1" id="KW-1133">Transmembrane helix</keyword>
<gene>
    <name evidence="2" type="ORF">SAMN05421791_10739</name>
</gene>
<name>A0A1G7TUC1_9LACT</name>
<sequence length="90" mass="10026">MNLLGIISVVTTLFRVYQWVLILYALLSWLPGARESSIGHLITRLASPFLDIFDRFIPPIGPISINVIIALFTLSLIERGVISLIVMVFG</sequence>
<dbReference type="EMBL" id="FNCK01000007">
    <property type="protein sequence ID" value="SDG38843.1"/>
    <property type="molecule type" value="Genomic_DNA"/>
</dbReference>
<dbReference type="GO" id="GO:0016020">
    <property type="term" value="C:membrane"/>
    <property type="evidence" value="ECO:0007669"/>
    <property type="project" value="InterPro"/>
</dbReference>
<keyword evidence="3" id="KW-1185">Reference proteome</keyword>
<evidence type="ECO:0000313" key="2">
    <source>
        <dbReference type="EMBL" id="SDG38843.1"/>
    </source>
</evidence>
<evidence type="ECO:0000256" key="1">
    <source>
        <dbReference type="SAM" id="Phobius"/>
    </source>
</evidence>
<dbReference type="OrthoDB" id="47652at2"/>
<dbReference type="RefSeq" id="WP_090290126.1">
    <property type="nucleotide sequence ID" value="NZ_FNCK01000007.1"/>
</dbReference>
<accession>A0A1G7TUC1</accession>
<dbReference type="Pfam" id="PF02325">
    <property type="entry name" value="CCB3_YggT"/>
    <property type="match status" value="1"/>
</dbReference>
<reference evidence="2 3" key="1">
    <citation type="submission" date="2016-10" db="EMBL/GenBank/DDBJ databases">
        <authorList>
            <person name="de Groot N.N."/>
        </authorList>
    </citation>
    <scope>NUCLEOTIDE SEQUENCE [LARGE SCALE GENOMIC DNA]</scope>
    <source>
        <strain evidence="2 3">ATCC BAA-466</strain>
    </source>
</reference>
<keyword evidence="1" id="KW-0472">Membrane</keyword>
<dbReference type="InterPro" id="IPR003425">
    <property type="entry name" value="CCB3/YggT"/>
</dbReference>
<dbReference type="Proteomes" id="UP000199708">
    <property type="component" value="Unassembled WGS sequence"/>
</dbReference>
<feature type="transmembrane region" description="Helical" evidence="1">
    <location>
        <begin position="6"/>
        <end position="27"/>
    </location>
</feature>
<dbReference type="AlphaFoldDB" id="A0A1G7TUC1"/>
<organism evidence="2 3">
    <name type="scientific">Facklamia miroungae</name>
    <dbReference type="NCBI Taxonomy" id="120956"/>
    <lineage>
        <taxon>Bacteria</taxon>
        <taxon>Bacillati</taxon>
        <taxon>Bacillota</taxon>
        <taxon>Bacilli</taxon>
        <taxon>Lactobacillales</taxon>
        <taxon>Aerococcaceae</taxon>
        <taxon>Facklamia</taxon>
    </lineage>
</organism>